<evidence type="ECO:0000256" key="2">
    <source>
        <dbReference type="SAM" id="SignalP"/>
    </source>
</evidence>
<feature type="compositionally biased region" description="Basic residues" evidence="1">
    <location>
        <begin position="65"/>
        <end position="77"/>
    </location>
</feature>
<proteinExistence type="predicted"/>
<evidence type="ECO:0000313" key="4">
    <source>
        <dbReference type="Proteomes" id="UP000187526"/>
    </source>
</evidence>
<keyword evidence="4" id="KW-1185">Reference proteome</keyword>
<name>A0A1R1I7M0_9RHOO</name>
<dbReference type="AlphaFoldDB" id="A0A1R1I7M0"/>
<sequence>MRWILVAALAAFSPVGAFASETMSEDLPSIIDASEMAPGVIVSAIPVPAPVIEVLKPSDPIARAKSARKQRLAKKKPAPTMMLSRTERRQLQVLVTGTQTGTSSERSYDQKDDSQGSLGELDFHRSYSRPKVVAEVIAAEDDSQGLSEHVRFRLLMARLKAVEAHALNQVQDDGEALSESVQLRLKQARLKAVAAHQQKFA</sequence>
<feature type="compositionally biased region" description="Polar residues" evidence="1">
    <location>
        <begin position="93"/>
        <end position="105"/>
    </location>
</feature>
<evidence type="ECO:0000313" key="3">
    <source>
        <dbReference type="EMBL" id="OMG54748.1"/>
    </source>
</evidence>
<feature type="chain" id="PRO_5011983183" description="DUF4148 domain-containing protein" evidence="2">
    <location>
        <begin position="20"/>
        <end position="201"/>
    </location>
</feature>
<keyword evidence="2" id="KW-0732">Signal</keyword>
<organism evidence="3 4">
    <name type="scientific">Azonexus hydrophilus</name>
    <dbReference type="NCBI Taxonomy" id="418702"/>
    <lineage>
        <taxon>Bacteria</taxon>
        <taxon>Pseudomonadati</taxon>
        <taxon>Pseudomonadota</taxon>
        <taxon>Betaproteobacteria</taxon>
        <taxon>Rhodocyclales</taxon>
        <taxon>Azonexaceae</taxon>
        <taxon>Azonexus</taxon>
    </lineage>
</organism>
<dbReference type="EMBL" id="MTHD01000002">
    <property type="protein sequence ID" value="OMG54748.1"/>
    <property type="molecule type" value="Genomic_DNA"/>
</dbReference>
<comment type="caution">
    <text evidence="3">The sequence shown here is derived from an EMBL/GenBank/DDBJ whole genome shotgun (WGS) entry which is preliminary data.</text>
</comment>
<protein>
    <recommendedName>
        <fullName evidence="5">DUF4148 domain-containing protein</fullName>
    </recommendedName>
</protein>
<gene>
    <name evidence="3" type="ORF">BJN45_06065</name>
</gene>
<feature type="signal peptide" evidence="2">
    <location>
        <begin position="1"/>
        <end position="19"/>
    </location>
</feature>
<evidence type="ECO:0008006" key="5">
    <source>
        <dbReference type="Google" id="ProtNLM"/>
    </source>
</evidence>
<accession>A0A1R1I7M0</accession>
<reference evidence="3 4" key="1">
    <citation type="submission" date="2016-10" db="EMBL/GenBank/DDBJ databases">
        <title>Alkaliphiles isolated from bioreactors.</title>
        <authorList>
            <person name="Salah Z."/>
            <person name="Rout S.P."/>
            <person name="Humphreys P.N."/>
        </authorList>
    </citation>
    <scope>NUCLEOTIDE SEQUENCE [LARGE SCALE GENOMIC DNA]</scope>
    <source>
        <strain evidence="3 4">ZS02</strain>
    </source>
</reference>
<dbReference type="STRING" id="418702.BJN45_06065"/>
<feature type="region of interest" description="Disordered" evidence="1">
    <location>
        <begin position="65"/>
        <end position="122"/>
    </location>
</feature>
<evidence type="ECO:0000256" key="1">
    <source>
        <dbReference type="SAM" id="MobiDB-lite"/>
    </source>
</evidence>
<dbReference type="Proteomes" id="UP000187526">
    <property type="component" value="Unassembled WGS sequence"/>
</dbReference>